<evidence type="ECO:0008006" key="2">
    <source>
        <dbReference type="Google" id="ProtNLM"/>
    </source>
</evidence>
<accession>A0A3B0RYS0</accession>
<dbReference type="EMBL" id="UOED01000083">
    <property type="protein sequence ID" value="VAV93696.1"/>
    <property type="molecule type" value="Genomic_DNA"/>
</dbReference>
<dbReference type="PANTHER" id="PTHR36573:SF1">
    <property type="entry name" value="INTERMEMBRANE PHOSPHOLIPID TRANSPORT SYSTEM BINDING PROTEIN MLAC"/>
    <property type="match status" value="1"/>
</dbReference>
<name>A0A3B0RYS0_9ZZZZ</name>
<dbReference type="Gene3D" id="3.10.450.710">
    <property type="entry name" value="Tgt2/MlaC"/>
    <property type="match status" value="1"/>
</dbReference>
<sequence>MVMNMHKNSTTHTIALAVPAKPAKIVWRMFMATFSTLVILLALLWSQNLFAADKKAKLNQDPAIQAEAADFIQHLADKALVSLSQKGASLADLEARFREILNEGFDVKYISKISLGRHRKQASKNDLKTYYKLFPEYLVRVYTSRLTKLDTRKVDVTKVLPNGKRDMYVRTIITDGEDKTFDVDWRVRPQKITAEAPEDRHYKIIDVKIEGISMARTQRDDFASRIAESGISGLITFMHDLVDGSVMVADSKDDAKQTTR</sequence>
<evidence type="ECO:0000313" key="1">
    <source>
        <dbReference type="EMBL" id="VAV93696.1"/>
    </source>
</evidence>
<organism evidence="1">
    <name type="scientific">hydrothermal vent metagenome</name>
    <dbReference type="NCBI Taxonomy" id="652676"/>
    <lineage>
        <taxon>unclassified sequences</taxon>
        <taxon>metagenomes</taxon>
        <taxon>ecological metagenomes</taxon>
    </lineage>
</organism>
<dbReference type="Pfam" id="PF05494">
    <property type="entry name" value="MlaC"/>
    <property type="match status" value="1"/>
</dbReference>
<dbReference type="InterPro" id="IPR042245">
    <property type="entry name" value="Tgt2/MlaC_sf"/>
</dbReference>
<dbReference type="InterPro" id="IPR008869">
    <property type="entry name" value="MlaC/ttg2D"/>
</dbReference>
<dbReference type="PANTHER" id="PTHR36573">
    <property type="entry name" value="INTERMEMBRANE PHOSPHOLIPID TRANSPORT SYSTEM BINDING PROTEIN MLAC"/>
    <property type="match status" value="1"/>
</dbReference>
<dbReference type="AlphaFoldDB" id="A0A3B0RYS0"/>
<protein>
    <recommendedName>
        <fullName evidence="2">ABC transporter substrate-binding protein</fullName>
    </recommendedName>
</protein>
<gene>
    <name evidence="1" type="ORF">MNBD_ALPHA02-1006</name>
</gene>
<reference evidence="1" key="1">
    <citation type="submission" date="2018-06" db="EMBL/GenBank/DDBJ databases">
        <authorList>
            <person name="Zhirakovskaya E."/>
        </authorList>
    </citation>
    <scope>NUCLEOTIDE SEQUENCE</scope>
</reference>
<proteinExistence type="predicted"/>